<evidence type="ECO:0000256" key="10">
    <source>
        <dbReference type="SAM" id="Coils"/>
    </source>
</evidence>
<feature type="transmembrane region" description="Helical" evidence="12">
    <location>
        <begin position="2001"/>
        <end position="2023"/>
    </location>
</feature>
<reference evidence="14 15" key="1">
    <citation type="submission" date="2024-10" db="EMBL/GenBank/DDBJ databases">
        <title>Updated reference genomes for cyclostephanoid diatoms.</title>
        <authorList>
            <person name="Roberts W.R."/>
            <person name="Alverson A.J."/>
        </authorList>
    </citation>
    <scope>NUCLEOTIDE SEQUENCE [LARGE SCALE GENOMIC DNA]</scope>
    <source>
        <strain evidence="14 15">AJA232-27</strain>
    </source>
</reference>
<keyword evidence="6 12" id="KW-0812">Transmembrane</keyword>
<evidence type="ECO:0000256" key="11">
    <source>
        <dbReference type="SAM" id="MobiDB-lite"/>
    </source>
</evidence>
<keyword evidence="10" id="KW-0175">Coiled coil</keyword>
<feature type="transmembrane region" description="Helical" evidence="12">
    <location>
        <begin position="1902"/>
        <end position="1921"/>
    </location>
</feature>
<proteinExistence type="inferred from homology"/>
<comment type="similarity">
    <text evidence="2">Belongs to the glycosyltransferase 48 family.</text>
</comment>
<protein>
    <recommendedName>
        <fullName evidence="3">1,3-beta-glucan synthase</fullName>
        <ecNumber evidence="3">2.4.1.34</ecNumber>
    </recommendedName>
</protein>
<feature type="transmembrane region" description="Helical" evidence="12">
    <location>
        <begin position="2092"/>
        <end position="2111"/>
    </location>
</feature>
<organism evidence="14 15">
    <name type="scientific">Discostella pseudostelligera</name>
    <dbReference type="NCBI Taxonomy" id="259834"/>
    <lineage>
        <taxon>Eukaryota</taxon>
        <taxon>Sar</taxon>
        <taxon>Stramenopiles</taxon>
        <taxon>Ochrophyta</taxon>
        <taxon>Bacillariophyta</taxon>
        <taxon>Coscinodiscophyceae</taxon>
        <taxon>Thalassiosirophycidae</taxon>
        <taxon>Stephanodiscales</taxon>
        <taxon>Stephanodiscaceae</taxon>
        <taxon>Discostella</taxon>
    </lineage>
</organism>
<dbReference type="Proteomes" id="UP001530293">
    <property type="component" value="Unassembled WGS sequence"/>
</dbReference>
<evidence type="ECO:0000256" key="5">
    <source>
        <dbReference type="ARBA" id="ARBA00022679"/>
    </source>
</evidence>
<evidence type="ECO:0000256" key="3">
    <source>
        <dbReference type="ARBA" id="ARBA00012589"/>
    </source>
</evidence>
<dbReference type="GO" id="GO:0016020">
    <property type="term" value="C:membrane"/>
    <property type="evidence" value="ECO:0007669"/>
    <property type="project" value="UniProtKB-SubCell"/>
</dbReference>
<feature type="transmembrane region" description="Helical" evidence="12">
    <location>
        <begin position="1964"/>
        <end position="1981"/>
    </location>
</feature>
<feature type="transmembrane region" description="Helical" evidence="12">
    <location>
        <begin position="88"/>
        <end position="107"/>
    </location>
</feature>
<keyword evidence="4" id="KW-0328">Glycosyltransferase</keyword>
<dbReference type="PANTHER" id="PTHR12741:SF48">
    <property type="entry name" value="1,3-BETA-GLUCAN SYNTHASE COMPONENT FKS1-RELATED"/>
    <property type="match status" value="1"/>
</dbReference>
<name>A0ABD3MQE9_9STRA</name>
<evidence type="ECO:0000256" key="6">
    <source>
        <dbReference type="ARBA" id="ARBA00022692"/>
    </source>
</evidence>
<feature type="transmembrane region" description="Helical" evidence="12">
    <location>
        <begin position="1742"/>
        <end position="1765"/>
    </location>
</feature>
<feature type="transmembrane region" description="Helical" evidence="12">
    <location>
        <begin position="217"/>
        <end position="237"/>
    </location>
</feature>
<feature type="region of interest" description="Disordered" evidence="11">
    <location>
        <begin position="1169"/>
        <end position="1227"/>
    </location>
</feature>
<evidence type="ECO:0000256" key="9">
    <source>
        <dbReference type="ARBA" id="ARBA00047777"/>
    </source>
</evidence>
<dbReference type="Pfam" id="PF14288">
    <property type="entry name" value="FKS1_dom1"/>
    <property type="match status" value="1"/>
</dbReference>
<evidence type="ECO:0000256" key="12">
    <source>
        <dbReference type="SAM" id="Phobius"/>
    </source>
</evidence>
<feature type="compositionally biased region" description="Low complexity" evidence="11">
    <location>
        <begin position="113"/>
        <end position="126"/>
    </location>
</feature>
<feature type="transmembrane region" description="Helical" evidence="12">
    <location>
        <begin position="146"/>
        <end position="166"/>
    </location>
</feature>
<feature type="compositionally biased region" description="Gly residues" evidence="11">
    <location>
        <begin position="127"/>
        <end position="138"/>
    </location>
</feature>
<dbReference type="EC" id="2.4.1.34" evidence="3"/>
<evidence type="ECO:0000256" key="7">
    <source>
        <dbReference type="ARBA" id="ARBA00022989"/>
    </source>
</evidence>
<feature type="transmembrane region" description="Helical" evidence="12">
    <location>
        <begin position="833"/>
        <end position="853"/>
    </location>
</feature>
<feature type="transmembrane region" description="Helical" evidence="12">
    <location>
        <begin position="718"/>
        <end position="746"/>
    </location>
</feature>
<feature type="transmembrane region" description="Helical" evidence="12">
    <location>
        <begin position="805"/>
        <end position="821"/>
    </location>
</feature>
<feature type="transmembrane region" description="Helical" evidence="12">
    <location>
        <begin position="2058"/>
        <end position="2080"/>
    </location>
</feature>
<feature type="transmembrane region" description="Helical" evidence="12">
    <location>
        <begin position="294"/>
        <end position="312"/>
    </location>
</feature>
<comment type="subcellular location">
    <subcellularLocation>
        <location evidence="1">Membrane</location>
        <topology evidence="1">Multi-pass membrane protein</topology>
    </subcellularLocation>
</comment>
<feature type="transmembrane region" description="Helical" evidence="12">
    <location>
        <begin position="683"/>
        <end position="706"/>
    </location>
</feature>
<feature type="domain" description="1,3-beta-glucan synthase component FKS1-like" evidence="13">
    <location>
        <begin position="482"/>
        <end position="605"/>
    </location>
</feature>
<evidence type="ECO:0000256" key="1">
    <source>
        <dbReference type="ARBA" id="ARBA00004141"/>
    </source>
</evidence>
<feature type="compositionally biased region" description="Basic residues" evidence="11">
    <location>
        <begin position="1169"/>
        <end position="1182"/>
    </location>
</feature>
<dbReference type="EMBL" id="JALLBG020000088">
    <property type="protein sequence ID" value="KAL3766134.1"/>
    <property type="molecule type" value="Genomic_DNA"/>
</dbReference>
<dbReference type="PANTHER" id="PTHR12741">
    <property type="entry name" value="LYST-INTERACTING PROTEIN LIP5 DOPAMINE RESPONSIVE PROTEIN DRG-1"/>
    <property type="match status" value="1"/>
</dbReference>
<dbReference type="Pfam" id="PF02364">
    <property type="entry name" value="Glucan_synthase"/>
    <property type="match status" value="2"/>
</dbReference>
<feature type="transmembrane region" description="Helical" evidence="12">
    <location>
        <begin position="1871"/>
        <end position="1890"/>
    </location>
</feature>
<evidence type="ECO:0000259" key="13">
    <source>
        <dbReference type="SMART" id="SM01205"/>
    </source>
</evidence>
<keyword evidence="5" id="KW-0808">Transferase</keyword>
<dbReference type="InterPro" id="IPR026899">
    <property type="entry name" value="FKS1-like_dom1"/>
</dbReference>
<evidence type="ECO:0000256" key="8">
    <source>
        <dbReference type="ARBA" id="ARBA00023136"/>
    </source>
</evidence>
<feature type="compositionally biased region" description="Polar residues" evidence="11">
    <location>
        <begin position="1201"/>
        <end position="1218"/>
    </location>
</feature>
<feature type="transmembrane region" description="Helical" evidence="12">
    <location>
        <begin position="766"/>
        <end position="784"/>
    </location>
</feature>
<evidence type="ECO:0000313" key="15">
    <source>
        <dbReference type="Proteomes" id="UP001530293"/>
    </source>
</evidence>
<feature type="transmembrane region" description="Helical" evidence="12">
    <location>
        <begin position="53"/>
        <end position="76"/>
    </location>
</feature>
<evidence type="ECO:0000256" key="4">
    <source>
        <dbReference type="ARBA" id="ARBA00022676"/>
    </source>
</evidence>
<comment type="catalytic activity">
    <reaction evidence="9">
        <text>[(1-&gt;3)-beta-D-glucosyl](n) + UDP-alpha-D-glucose = [(1-&gt;3)-beta-D-glucosyl](n+1) + UDP + H(+)</text>
        <dbReference type="Rhea" id="RHEA:21476"/>
        <dbReference type="Rhea" id="RHEA-COMP:11146"/>
        <dbReference type="Rhea" id="RHEA-COMP:14303"/>
        <dbReference type="ChEBI" id="CHEBI:15378"/>
        <dbReference type="ChEBI" id="CHEBI:37671"/>
        <dbReference type="ChEBI" id="CHEBI:58223"/>
        <dbReference type="ChEBI" id="CHEBI:58885"/>
        <dbReference type="EC" id="2.4.1.34"/>
    </reaction>
</comment>
<comment type="caution">
    <text evidence="14">The sequence shown here is derived from an EMBL/GenBank/DDBJ whole genome shotgun (WGS) entry which is preliminary data.</text>
</comment>
<evidence type="ECO:0000256" key="2">
    <source>
        <dbReference type="ARBA" id="ARBA00009040"/>
    </source>
</evidence>
<feature type="transmembrane region" description="Helical" evidence="12">
    <location>
        <begin position="244"/>
        <end position="269"/>
    </location>
</feature>
<sequence length="2235" mass="250709">MISFTTSTGAAAAGGAAAVVGNWATIGPLSHHLSHLSSFILSSLPARSLLALYLLYSSSSGGASSSSLLLGGTFLIPRQRKFRQSTAILTGMVTAFCTATYLMPLMLDSMPLSNTSSSSSNSNNNNGGSGNGGSGNGNGNHHDIELAHVALFLLSSTAALVGAALGSLLPKLASGATLGYGMTLWIGSVSTTTLMMMTGKQQLTAVEEGGDDDADSWTTWFAMACPMAALLGGMSTARYYSPFILSLSTIFIFGSFLFSIAVPGAFYFLQQLALGVPSSTSSSDIVDDGNHGQFFTLAWFISCLATASVIVYRDPSLLGLVLRGSGGRSYYLDQHSNMNMDNDDDTLKPIVDTTPRPIYAAPLPANPEAYNMFDPADLPPRLSEYANMVYSACEDLGNFFGFQDSSVRNQAEHLLILLSNNRRYLNSHILPPALQPPSPIHALHAKVFSNYMKWCRYQGVMPHFSRMSASAQAGMAGPPSVASRVVDLVLFFCIWGEGGNIRHMPECLWFLYHKMMEEYSSLGIMGGVVMDNNHNHHVVQQYPQMVVPPRSLYAGHFLDYVVTPIYKIVSTSMQSNADHINKRNYDDFNEFFWSRDCLQYRYSCEDPSERRLDVEDPNDHRITAPLPGESQPPITVGMMNAPKTFLEKRSWLRGIMALNRIIEWHIVTFYLLSVLAFSHDMVWGWVFTLQVASGVFWIFNSLAICWELLEVWASYPGIHLSGTAIFGSVFVLVSRFLILAYQTLYLMWTFGPSKGSYLGIEADSTFWWWQYVWLSLLCMAPYVLETMTNFFPSVTTKLMTSRNDYIQTFLNILFPISRLYVGKEVHESLKHTAVYVFFWATLIAWKLYFSYIFEVYSMVLPTIELTDDYANFPDQSFLKMSLLLLLRWMPQFCVYCIDMSIWYAVWQAFAGTSVGFSDHLGDIRSMKDIRNSFSRAPEHFCTKMLSPDAGSRRGSSASILNSADFNSMESLDNRRQSLMNPNSNEGQSLLGSDPHKLQGYVNRLLDVRIQKWVMFSTVWNEVIDHFREEDLISNRERDYLKFSRFDGFSQAIYLPVFQTAGVVEEALALLERPADDLAVTNDDYLFKSILNHVTMRTAVSEVWELGNYVLLKILGPVHNDDAVYIMNYVLKWVESGTVTDHMHITKIRGVVNNLVQLVDGIGSGIRRRKPSLQRRFSGKTKKRQEPTAPSSGMRSGMRRTISASSLTTNAAQATAGQSRHTRSDEDVEIVDALRDHTRDMLRALINSLKGIMNSSNKESKDVMDRLTFALSMENGFFWDDAYASDALDDMARSDIFKSVLTKLQGVVACHPDEVEPKSKEARRRLTFFVNSLFMDIPNAPSIHDMFSWNVLTPYYKESVTLSKSELETRSDALGVSTMLYLQTLFKADWANFLERMGLSDEDKVWGKKYAKETRQWASIRAQTLNRTVSGMMYFEKALRLLANLERLDDDTTNDLMGEKFGYVVACQVYGQMKRDQDSKADDIDDLMHRFPHMRVAYIDNVRQNRTGEMAFYSCLVKSNGDGKIKELYRVRLPGNPILGEGKPENQNHAMIFTRGEFVQTIDMNQEGYFEEALKMRNALQEFAKRDGPMPTTILGLREHIFTGSVSSLANYMALQETSFVTLGQRVLTKPLCIRLHYGHPDVFDKLFFITRGGISKSSKGINLSEDIFAGYNNAIRGGQVAFKEYVQVGKGRDVGMSQIYQFEAKLSQGAGEQSLSRDVYRLCHRLDFSRLLSYYFGGIGHYFSNVLTVITVYVVVYLMTILALYDLEKIGDRLITPMGTIQMLLGGLGLLQTIPLFSTLGVERGWWASCQELIQVFATGGPLHFMFHIQTKANYMTQTILVGGAKYRPTGRGFVTQHTPMDELYRFFASSHLYLGVEMGAGLVIMGIYTEAKQYFGRTWSLWLASLSFIASPFWFNPLTFDWNMVSADYVKFIAWMRGSSGGAARSWSIWWSEENSFYSKMPLGSKCWFIIKAALYLSLAEGIARSDLLKADTTLNQPKVGVPLVVTSIVVLFALWWLLSMVEHMMPYPVRRTIGILIGIGLMVSCTTVFIEDSNFIRYGLAAYYGIGALCQFGLLFGIKFVKNFYFIHDLVCGHIIFIPLFILAILQIPHHIQTWLLYHNALSSDVVVSNILRYARKSQESGGTTAPNEDLIEQIAELRKQVQKQEQIIEDITSGNVKAATIKSNPSTDAMANVINAPTREGMTIHHPVKSGIGGRTVSASTLDGKYLDTLIA</sequence>
<evidence type="ECO:0000313" key="14">
    <source>
        <dbReference type="EMBL" id="KAL3766134.1"/>
    </source>
</evidence>
<keyword evidence="8 12" id="KW-0472">Membrane</keyword>
<feature type="coiled-coil region" evidence="10">
    <location>
        <begin position="2150"/>
        <end position="2177"/>
    </location>
</feature>
<dbReference type="GO" id="GO:0003843">
    <property type="term" value="F:1,3-beta-D-glucan synthase activity"/>
    <property type="evidence" value="ECO:0007669"/>
    <property type="project" value="UniProtKB-EC"/>
</dbReference>
<keyword evidence="15" id="KW-1185">Reference proteome</keyword>
<accession>A0ABD3MQE9</accession>
<dbReference type="SMART" id="SM01205">
    <property type="entry name" value="FKS1_dom1"/>
    <property type="match status" value="1"/>
</dbReference>
<feature type="transmembrane region" description="Helical" evidence="12">
    <location>
        <begin position="885"/>
        <end position="906"/>
    </location>
</feature>
<keyword evidence="7 12" id="KW-1133">Transmembrane helix</keyword>
<gene>
    <name evidence="14" type="ORF">ACHAWU_004134</name>
</gene>
<feature type="transmembrane region" description="Helical" evidence="12">
    <location>
        <begin position="178"/>
        <end position="197"/>
    </location>
</feature>
<feature type="transmembrane region" description="Helical" evidence="12">
    <location>
        <begin position="2035"/>
        <end position="2052"/>
    </location>
</feature>
<feature type="region of interest" description="Disordered" evidence="11">
    <location>
        <begin position="113"/>
        <end position="139"/>
    </location>
</feature>
<feature type="transmembrane region" description="Helical" evidence="12">
    <location>
        <begin position="657"/>
        <end position="677"/>
    </location>
</feature>
<dbReference type="InterPro" id="IPR003440">
    <property type="entry name" value="Glyco_trans_48_dom"/>
</dbReference>